<dbReference type="Proteomes" id="UP000008514">
    <property type="component" value="Chromosome"/>
</dbReference>
<sequence length="69" mass="8350">MKSKIILDEYGDKYWKLPNGKYHREDGPAVEDSIRKPWWVKGKMHREDGLAEEIWNGHKEWYINGLLHR</sequence>
<keyword evidence="2" id="KW-1185">Reference proteome</keyword>
<dbReference type="EMBL" id="CP003879">
    <property type="protein sequence ID" value="AFU69164.1"/>
    <property type="molecule type" value="Genomic_DNA"/>
</dbReference>
<dbReference type="STRING" id="313595.P700755_002390"/>
<dbReference type="HOGENOM" id="CLU_165914_1_0_10"/>
<evidence type="ECO:0000313" key="1">
    <source>
        <dbReference type="EMBL" id="AFU69164.1"/>
    </source>
</evidence>
<proteinExistence type="predicted"/>
<dbReference type="AlphaFoldDB" id="K4IFK2"/>
<accession>K4IFK2</accession>
<name>K4IFK2_PSYTT</name>
<dbReference type="RefSeq" id="WP_015024736.1">
    <property type="nucleotide sequence ID" value="NC_018721.1"/>
</dbReference>
<reference evidence="1" key="2">
    <citation type="submission" date="2012-09" db="EMBL/GenBank/DDBJ databases">
        <title>The complete sequence of Psychroflexus torquis an extreme psychrophile from sea-ice that is stimulated by light.</title>
        <authorList>
            <person name="Feng S."/>
            <person name="Powell S.M."/>
            <person name="Bowman J.P."/>
        </authorList>
    </citation>
    <scope>NUCLEOTIDE SEQUENCE [LARGE SCALE GENOMIC DNA]</scope>
    <source>
        <strain evidence="1">ATCC 700755</strain>
    </source>
</reference>
<reference evidence="1" key="1">
    <citation type="submission" date="2006-03" db="EMBL/GenBank/DDBJ databases">
        <authorList>
            <person name="Bowman J."/>
            <person name="Ferriera S."/>
            <person name="Johnson J."/>
            <person name="Kravitz S."/>
            <person name="Halpern A."/>
            <person name="Remington K."/>
            <person name="Beeson K."/>
            <person name="Tran B."/>
            <person name="Rogers Y.-H."/>
            <person name="Friedman R."/>
            <person name="Venter J.C."/>
        </authorList>
    </citation>
    <scope>NUCLEOTIDE SEQUENCE [LARGE SCALE GENOMIC DNA]</scope>
    <source>
        <strain evidence="1">ATCC 700755</strain>
    </source>
</reference>
<organism evidence="1 2">
    <name type="scientific">Psychroflexus torquis (strain ATCC 700755 / CIP 106069 / ACAM 623)</name>
    <dbReference type="NCBI Taxonomy" id="313595"/>
    <lineage>
        <taxon>Bacteria</taxon>
        <taxon>Pseudomonadati</taxon>
        <taxon>Bacteroidota</taxon>
        <taxon>Flavobacteriia</taxon>
        <taxon>Flavobacteriales</taxon>
        <taxon>Flavobacteriaceae</taxon>
        <taxon>Psychroflexus</taxon>
    </lineage>
</organism>
<dbReference type="KEGG" id="ptq:P700755_002390"/>
<evidence type="ECO:0000313" key="2">
    <source>
        <dbReference type="Proteomes" id="UP000008514"/>
    </source>
</evidence>
<gene>
    <name evidence="1" type="ordered locus">P700755_002390</name>
</gene>
<protein>
    <submittedName>
        <fullName evidence="1">Uncharacterized protein</fullName>
    </submittedName>
</protein>